<gene>
    <name evidence="2" type="ORF">CC78DRAFT_610903</name>
</gene>
<proteinExistence type="predicted"/>
<keyword evidence="1" id="KW-1133">Transmembrane helix</keyword>
<accession>A0A9P4TRD3</accession>
<feature type="transmembrane region" description="Helical" evidence="1">
    <location>
        <begin position="115"/>
        <end position="137"/>
    </location>
</feature>
<comment type="caution">
    <text evidence="2">The sequence shown here is derived from an EMBL/GenBank/DDBJ whole genome shotgun (WGS) entry which is preliminary data.</text>
</comment>
<dbReference type="EMBL" id="ML986578">
    <property type="protein sequence ID" value="KAF2270847.1"/>
    <property type="molecule type" value="Genomic_DNA"/>
</dbReference>
<keyword evidence="1" id="KW-0472">Membrane</keyword>
<evidence type="ECO:0000313" key="3">
    <source>
        <dbReference type="Proteomes" id="UP000800093"/>
    </source>
</evidence>
<evidence type="ECO:0000313" key="2">
    <source>
        <dbReference type="EMBL" id="KAF2270847.1"/>
    </source>
</evidence>
<dbReference type="OrthoDB" id="3686095at2759"/>
<evidence type="ECO:0000256" key="1">
    <source>
        <dbReference type="SAM" id="Phobius"/>
    </source>
</evidence>
<reference evidence="3" key="1">
    <citation type="journal article" date="2020" name="Stud. Mycol.">
        <title>101 Dothideomycetes genomes: A test case for predicting lifestyles and emergence of pathogens.</title>
        <authorList>
            <person name="Haridas S."/>
            <person name="Albert R."/>
            <person name="Binder M."/>
            <person name="Bloem J."/>
            <person name="LaButti K."/>
            <person name="Salamov A."/>
            <person name="Andreopoulos B."/>
            <person name="Baker S."/>
            <person name="Barry K."/>
            <person name="Bills G."/>
            <person name="Bluhm B."/>
            <person name="Cannon C."/>
            <person name="Castanera R."/>
            <person name="Culley D."/>
            <person name="Daum C."/>
            <person name="Ezra D."/>
            <person name="Gonzalez J."/>
            <person name="Henrissat B."/>
            <person name="Kuo A."/>
            <person name="Liang C."/>
            <person name="Lipzen A."/>
            <person name="Lutzoni F."/>
            <person name="Magnuson J."/>
            <person name="Mondo S."/>
            <person name="Nolan M."/>
            <person name="Ohm R."/>
            <person name="Pangilinan J."/>
            <person name="Park H.-J."/>
            <person name="Ramirez L."/>
            <person name="Alfaro M."/>
            <person name="Sun H."/>
            <person name="Tritt A."/>
            <person name="Yoshinaga Y."/>
            <person name="Zwiers L.-H."/>
            <person name="Turgeon B."/>
            <person name="Goodwin S."/>
            <person name="Spatafora J."/>
            <person name="Crous P."/>
            <person name="Grigoriev I."/>
        </authorList>
    </citation>
    <scope>NUCLEOTIDE SEQUENCE [LARGE SCALE GENOMIC DNA]</scope>
    <source>
        <strain evidence="3">CBS 304.66</strain>
    </source>
</reference>
<protein>
    <submittedName>
        <fullName evidence="2">Uncharacterized protein</fullName>
    </submittedName>
</protein>
<organism evidence="2 3">
    <name type="scientific">Lojkania enalia</name>
    <dbReference type="NCBI Taxonomy" id="147567"/>
    <lineage>
        <taxon>Eukaryota</taxon>
        <taxon>Fungi</taxon>
        <taxon>Dikarya</taxon>
        <taxon>Ascomycota</taxon>
        <taxon>Pezizomycotina</taxon>
        <taxon>Dothideomycetes</taxon>
        <taxon>Pleosporomycetidae</taxon>
        <taxon>Pleosporales</taxon>
        <taxon>Pleosporales incertae sedis</taxon>
        <taxon>Lojkania</taxon>
    </lineage>
</organism>
<keyword evidence="1" id="KW-0812">Transmembrane</keyword>
<dbReference type="AlphaFoldDB" id="A0A9P4TRD3"/>
<sequence>MTGSHGHSISASNLSSVLFPPTPSMISLSRSKFADYIPLSPYADNEGTLPNNIICPRYADCDASSAPPSPASIESFDILDSVAWRRGHISHRDIEGKVSTYDALASSWNNKKSRMIGILLLFILLGAGCSAGAYLVVRHKKGGIQDECARRQGRDRCTETTWAKCVARNGVGYCEGVP</sequence>
<keyword evidence="3" id="KW-1185">Reference proteome</keyword>
<name>A0A9P4TRD3_9PLEO</name>
<dbReference type="Proteomes" id="UP000800093">
    <property type="component" value="Unassembled WGS sequence"/>
</dbReference>